<dbReference type="Proteomes" id="UP000199076">
    <property type="component" value="Unassembled WGS sequence"/>
</dbReference>
<name>A0A1G7M4B8_9EURY</name>
<evidence type="ECO:0000313" key="2">
    <source>
        <dbReference type="EMBL" id="SDF56504.1"/>
    </source>
</evidence>
<organism evidence="2 3">
    <name type="scientific">Halorientalis regularis</name>
    <dbReference type="NCBI Taxonomy" id="660518"/>
    <lineage>
        <taxon>Archaea</taxon>
        <taxon>Methanobacteriati</taxon>
        <taxon>Methanobacteriota</taxon>
        <taxon>Stenosarchaea group</taxon>
        <taxon>Halobacteria</taxon>
        <taxon>Halobacteriales</taxon>
        <taxon>Haloarculaceae</taxon>
        <taxon>Halorientalis</taxon>
    </lineage>
</organism>
<keyword evidence="1" id="KW-1133">Transmembrane helix</keyword>
<feature type="transmembrane region" description="Helical" evidence="1">
    <location>
        <begin position="38"/>
        <end position="56"/>
    </location>
</feature>
<reference evidence="3" key="1">
    <citation type="submission" date="2016-10" db="EMBL/GenBank/DDBJ databases">
        <authorList>
            <person name="Varghese N."/>
            <person name="Submissions S."/>
        </authorList>
    </citation>
    <scope>NUCLEOTIDE SEQUENCE [LARGE SCALE GENOMIC DNA]</scope>
    <source>
        <strain evidence="3">IBRC-M 10760</strain>
    </source>
</reference>
<evidence type="ECO:0000256" key="1">
    <source>
        <dbReference type="SAM" id="Phobius"/>
    </source>
</evidence>
<protein>
    <submittedName>
        <fullName evidence="2">Uncharacterized protein</fullName>
    </submittedName>
</protein>
<keyword evidence="1" id="KW-0812">Transmembrane</keyword>
<gene>
    <name evidence="2" type="ORF">SAMN05216218_107127</name>
</gene>
<proteinExistence type="predicted"/>
<dbReference type="EMBL" id="FNBK01000007">
    <property type="protein sequence ID" value="SDF56504.1"/>
    <property type="molecule type" value="Genomic_DNA"/>
</dbReference>
<keyword evidence="3" id="KW-1185">Reference proteome</keyword>
<sequence length="62" mass="6153">MAVGPPVAVGAENATATTTAATPEGTVVGLWVTDAECASLGLVVGLVAVTLLVCGIRMQWRG</sequence>
<accession>A0A1G7M4B8</accession>
<dbReference type="AlphaFoldDB" id="A0A1G7M4B8"/>
<evidence type="ECO:0000313" key="3">
    <source>
        <dbReference type="Proteomes" id="UP000199076"/>
    </source>
</evidence>
<keyword evidence="1" id="KW-0472">Membrane</keyword>